<evidence type="ECO:0000313" key="2">
    <source>
        <dbReference type="Proteomes" id="UP000275048"/>
    </source>
</evidence>
<reference evidence="1 2" key="1">
    <citation type="submission" date="2018-10" db="EMBL/GenBank/DDBJ databases">
        <title>Isolation, diversity and antibacterial activity of antinobacteria from the wheat rhizosphere soil.</title>
        <authorList>
            <person name="Sun T."/>
        </authorList>
    </citation>
    <scope>NUCLEOTIDE SEQUENCE [LARGE SCALE GENOMIC DNA]</scope>
    <source>
        <strain evidence="1 2">SJ-23</strain>
    </source>
</reference>
<dbReference type="SUPFAM" id="SSF48239">
    <property type="entry name" value="Terpenoid cyclases/Protein prenyltransferases"/>
    <property type="match status" value="1"/>
</dbReference>
<evidence type="ECO:0008006" key="3">
    <source>
        <dbReference type="Google" id="ProtNLM"/>
    </source>
</evidence>
<evidence type="ECO:0000313" key="1">
    <source>
        <dbReference type="EMBL" id="RNB49846.1"/>
    </source>
</evidence>
<dbReference type="Gene3D" id="1.50.10.20">
    <property type="match status" value="1"/>
</dbReference>
<name>A0A3M8AF57_9MICO</name>
<accession>A0A3M8AF57</accession>
<sequence length="325" mass="35968">MTPTASSRGAGGGVTDPVLDWLLAGDVAVRYQARRDLLDHEDEELRQRIVLEGDGAALLAARSEGGHWGRGFYQPKWTSSHYTLLELRNIGLPPQTAAPRETAALILAEEKGRDGGLNPSRTIAVSDVCVNGMALNYLGYFGMPTDELASVVDFILSQRMPDGGFNCRSNRSGATHSSVHTTVSVIEGITEYRRRGHSYRADELSTAATTSVEFLLRHRLFRSERTGEPMDPEFVRLHHPARWHFDILRGLDAMRDAGVALDPRMADALEILRARRRQDGRWAANRPYPGVTHVPANRPGLPDRWVTLIALRVLRRYDGGRAAGA</sequence>
<comment type="caution">
    <text evidence="1">The sequence shown here is derived from an EMBL/GenBank/DDBJ whole genome shotgun (WGS) entry which is preliminary data.</text>
</comment>
<dbReference type="Proteomes" id="UP000275048">
    <property type="component" value="Unassembled WGS sequence"/>
</dbReference>
<proteinExistence type="predicted"/>
<dbReference type="InterPro" id="IPR008930">
    <property type="entry name" value="Terpenoid_cyclase/PrenylTrfase"/>
</dbReference>
<organism evidence="1 2">
    <name type="scientific">Agromyces tardus</name>
    <dbReference type="NCBI Taxonomy" id="2583849"/>
    <lineage>
        <taxon>Bacteria</taxon>
        <taxon>Bacillati</taxon>
        <taxon>Actinomycetota</taxon>
        <taxon>Actinomycetes</taxon>
        <taxon>Micrococcales</taxon>
        <taxon>Microbacteriaceae</taxon>
        <taxon>Agromyces</taxon>
    </lineage>
</organism>
<gene>
    <name evidence="1" type="ORF">EDM22_09520</name>
</gene>
<protein>
    <recommendedName>
        <fullName evidence="3">Squalene cyclase C-terminal domain-containing protein</fullName>
    </recommendedName>
</protein>
<dbReference type="AlphaFoldDB" id="A0A3M8AF57"/>
<dbReference type="EMBL" id="RHHB01000014">
    <property type="protein sequence ID" value="RNB49846.1"/>
    <property type="molecule type" value="Genomic_DNA"/>
</dbReference>
<dbReference type="OrthoDB" id="370326at2"/>
<keyword evidence="2" id="KW-1185">Reference proteome</keyword>